<reference evidence="2 3" key="1">
    <citation type="submission" date="2018-04" db="EMBL/GenBank/DDBJ databases">
        <authorList>
            <person name="Vogel A."/>
        </authorList>
    </citation>
    <scope>NUCLEOTIDE SEQUENCE [LARGE SCALE GENOMIC DNA]</scope>
</reference>
<evidence type="ECO:0000313" key="2">
    <source>
        <dbReference type="EMBL" id="VFQ73731.1"/>
    </source>
</evidence>
<accession>A0A484LBU1</accession>
<gene>
    <name evidence="2" type="ORF">CCAM_LOCUS15507</name>
</gene>
<protein>
    <submittedName>
        <fullName evidence="2">Uncharacterized protein</fullName>
    </submittedName>
</protein>
<name>A0A484LBU1_9ASTE</name>
<dbReference type="EMBL" id="OOIL02001249">
    <property type="protein sequence ID" value="VFQ73731.1"/>
    <property type="molecule type" value="Genomic_DNA"/>
</dbReference>
<feature type="region of interest" description="Disordered" evidence="1">
    <location>
        <begin position="499"/>
        <end position="521"/>
    </location>
</feature>
<sequence length="810" mass="91944">MPEFDEIRSAPTRAAGDVEVCDEKEKSESRRAMLASEVSDDETRSSPTQAACDMEIGDEEKEKSESPSDLESLRSCGSEFEYTLTEEEEEETPVRENEFEGFSRAKKVHHCLKPIYAGVKRFADHSTKGRALFHALISAASIAGLLFDKRWAPSLHRTLRDQKHPIGSRFFDNKEGLRHRRDNRKFRHHRDSKYRTRYETDGKFHPYAGPFFKSHGLLSIYLESKREAMTIGLVRDKLLKGFLKNGKGRALRMIRNLAKSIEVADSVKIKVVSWPHDVDCQMIGAQVGAELENDYLQIREDTKKGIHVENLTEVDATSARDVIQQLVQVSNEQEAAHLFGVLDGLRSRYHWIGRFVPPCGVACVLPYLSNGGEAPAEYKKHWFFRRLELPGITLKSKTQLALYFTLMYKRLLWTTFSTLASFVGQGLPTVPRRWRCIKKLFHRINKNTVARDAPILNEYAAFQNWFMTTDLLSLKNQGGPQARQQKFLEKFFEKIEEQQTSDLHGKEKEEDNNGNPLGGSIRKQVEVEIQTVENETEFPTFRLLMPTQKGGISVNDIQNEDQTNERMKTQDGSVNLGMEKQDSSVKLGMEKQDSSMDLGFEKKDDSVELEMKNHGENVELGVEKKNGSVNVEPEEQQRSLDMGMKKHEGSLEPNEKLFDMMSDLEYTKTQYDTIELKIGRDNINKIVTDALHEIEAKELSEFFCNYAIESSKEDLLSLVKGLIWDEIISKRRLLEEGSSKADGANPPYQIYATSIMLAKYLGAEEGGAVWARAPGDCPVKRCETGDCILSAKRCPTGDAAVAIPFLLVIL</sequence>
<organism evidence="2 3">
    <name type="scientific">Cuscuta campestris</name>
    <dbReference type="NCBI Taxonomy" id="132261"/>
    <lineage>
        <taxon>Eukaryota</taxon>
        <taxon>Viridiplantae</taxon>
        <taxon>Streptophyta</taxon>
        <taxon>Embryophyta</taxon>
        <taxon>Tracheophyta</taxon>
        <taxon>Spermatophyta</taxon>
        <taxon>Magnoliopsida</taxon>
        <taxon>eudicotyledons</taxon>
        <taxon>Gunneridae</taxon>
        <taxon>Pentapetalae</taxon>
        <taxon>asterids</taxon>
        <taxon>lamiids</taxon>
        <taxon>Solanales</taxon>
        <taxon>Convolvulaceae</taxon>
        <taxon>Cuscuteae</taxon>
        <taxon>Cuscuta</taxon>
        <taxon>Cuscuta subgen. Grammica</taxon>
        <taxon>Cuscuta sect. Cleistogrammica</taxon>
    </lineage>
</organism>
<proteinExistence type="predicted"/>
<feature type="compositionally biased region" description="Basic and acidic residues" evidence="1">
    <location>
        <begin position="499"/>
        <end position="511"/>
    </location>
</feature>
<feature type="compositionally biased region" description="Basic and acidic residues" evidence="1">
    <location>
        <begin position="21"/>
        <end position="31"/>
    </location>
</feature>
<dbReference type="Proteomes" id="UP000595140">
    <property type="component" value="Unassembled WGS sequence"/>
</dbReference>
<feature type="region of interest" description="Disordered" evidence="1">
    <location>
        <begin position="1"/>
        <end position="75"/>
    </location>
</feature>
<evidence type="ECO:0000313" key="3">
    <source>
        <dbReference type="Proteomes" id="UP000595140"/>
    </source>
</evidence>
<dbReference type="AlphaFoldDB" id="A0A484LBU1"/>
<keyword evidence="3" id="KW-1185">Reference proteome</keyword>
<evidence type="ECO:0000256" key="1">
    <source>
        <dbReference type="SAM" id="MobiDB-lite"/>
    </source>
</evidence>